<name>A0AAD7HRB5_9AGAR</name>
<reference evidence="1" key="1">
    <citation type="submission" date="2023-03" db="EMBL/GenBank/DDBJ databases">
        <title>Massive genome expansion in bonnet fungi (Mycena s.s.) driven by repeated elements and novel gene families across ecological guilds.</title>
        <authorList>
            <consortium name="Lawrence Berkeley National Laboratory"/>
            <person name="Harder C.B."/>
            <person name="Miyauchi S."/>
            <person name="Viragh M."/>
            <person name="Kuo A."/>
            <person name="Thoen E."/>
            <person name="Andreopoulos B."/>
            <person name="Lu D."/>
            <person name="Skrede I."/>
            <person name="Drula E."/>
            <person name="Henrissat B."/>
            <person name="Morin E."/>
            <person name="Kohler A."/>
            <person name="Barry K."/>
            <person name="LaButti K."/>
            <person name="Morin E."/>
            <person name="Salamov A."/>
            <person name="Lipzen A."/>
            <person name="Mereny Z."/>
            <person name="Hegedus B."/>
            <person name="Baldrian P."/>
            <person name="Stursova M."/>
            <person name="Weitz H."/>
            <person name="Taylor A."/>
            <person name="Grigoriev I.V."/>
            <person name="Nagy L.G."/>
            <person name="Martin F."/>
            <person name="Kauserud H."/>
        </authorList>
    </citation>
    <scope>NUCLEOTIDE SEQUENCE</scope>
    <source>
        <strain evidence="1">CBHHK182m</strain>
    </source>
</reference>
<dbReference type="Proteomes" id="UP001215598">
    <property type="component" value="Unassembled WGS sequence"/>
</dbReference>
<sequence>MAVTDLMSCGDTLPEEKTGEGRLWVLKESNPRRALAQVNPGVRETLNWPEIPDVCKDCWVWQKCGMGLEGLEPPARTLSQGDHSIGGARCPAAPFLLCFNPPSYYWVRTRRRYFFNLNGDCLYSNTLNQAEKPDVDLEGISDGTVLPGAKKKKRNRFRVYGSLGNRTLPRTRTFETCVWMNSIAPALKGKNGEEHNGTWVLRESNPGAHSHYRTYI</sequence>
<organism evidence="1 2">
    <name type="scientific">Mycena metata</name>
    <dbReference type="NCBI Taxonomy" id="1033252"/>
    <lineage>
        <taxon>Eukaryota</taxon>
        <taxon>Fungi</taxon>
        <taxon>Dikarya</taxon>
        <taxon>Basidiomycota</taxon>
        <taxon>Agaricomycotina</taxon>
        <taxon>Agaricomycetes</taxon>
        <taxon>Agaricomycetidae</taxon>
        <taxon>Agaricales</taxon>
        <taxon>Marasmiineae</taxon>
        <taxon>Mycenaceae</taxon>
        <taxon>Mycena</taxon>
    </lineage>
</organism>
<evidence type="ECO:0000313" key="2">
    <source>
        <dbReference type="Proteomes" id="UP001215598"/>
    </source>
</evidence>
<dbReference type="AlphaFoldDB" id="A0AAD7HRB5"/>
<protein>
    <submittedName>
        <fullName evidence="1">Uncharacterized protein</fullName>
    </submittedName>
</protein>
<proteinExistence type="predicted"/>
<evidence type="ECO:0000313" key="1">
    <source>
        <dbReference type="EMBL" id="KAJ7725688.1"/>
    </source>
</evidence>
<dbReference type="EMBL" id="JARKIB010000192">
    <property type="protein sequence ID" value="KAJ7725688.1"/>
    <property type="molecule type" value="Genomic_DNA"/>
</dbReference>
<comment type="caution">
    <text evidence="1">The sequence shown here is derived from an EMBL/GenBank/DDBJ whole genome shotgun (WGS) entry which is preliminary data.</text>
</comment>
<accession>A0AAD7HRB5</accession>
<gene>
    <name evidence="1" type="ORF">B0H16DRAFT_1471713</name>
</gene>
<keyword evidence="2" id="KW-1185">Reference proteome</keyword>